<name>S9R9W6_SCHOY</name>
<dbReference type="Gene3D" id="3.30.300.90">
    <property type="entry name" value="BolA-like"/>
    <property type="match status" value="1"/>
</dbReference>
<dbReference type="HOGENOM" id="CLU_2122491_0_0_1"/>
<sequence>MNSIRFSRYFKGPPRLMSQGAQPQSIFKRFSSTDGESRIRTLLNERLCPSSLRVIDVSGGCGSMYQIVIKSKLFKGKNTLAQHRLVNSILKEEIKGMHGLNLLTEVDEESDKDSAIPKEH</sequence>
<comment type="similarity">
    <text evidence="1 2">Belongs to the BolA/IbaG family.</text>
</comment>
<dbReference type="GO" id="GO:0005759">
    <property type="term" value="C:mitochondrial matrix"/>
    <property type="evidence" value="ECO:0007669"/>
    <property type="project" value="TreeGrafter"/>
</dbReference>
<organism evidence="3 4">
    <name type="scientific">Schizosaccharomyces octosporus (strain yFS286)</name>
    <name type="common">Fission yeast</name>
    <name type="synonym">Octosporomyces octosporus</name>
    <dbReference type="NCBI Taxonomy" id="483514"/>
    <lineage>
        <taxon>Eukaryota</taxon>
        <taxon>Fungi</taxon>
        <taxon>Dikarya</taxon>
        <taxon>Ascomycota</taxon>
        <taxon>Taphrinomycotina</taxon>
        <taxon>Schizosaccharomycetes</taxon>
        <taxon>Schizosaccharomycetales</taxon>
        <taxon>Schizosaccharomycetaceae</taxon>
        <taxon>Schizosaccharomyces</taxon>
    </lineage>
</organism>
<evidence type="ECO:0000256" key="1">
    <source>
        <dbReference type="ARBA" id="ARBA00005578"/>
    </source>
</evidence>
<protein>
    <submittedName>
        <fullName evidence="3">Eukaryotic protein</fullName>
    </submittedName>
</protein>
<keyword evidence="4" id="KW-1185">Reference proteome</keyword>
<dbReference type="eggNOG" id="KOG3348">
    <property type="taxonomic scope" value="Eukaryota"/>
</dbReference>
<dbReference type="VEuPathDB" id="FungiDB:SOCG_01155"/>
<dbReference type="InterPro" id="IPR036065">
    <property type="entry name" value="BolA-like_sf"/>
</dbReference>
<evidence type="ECO:0000256" key="2">
    <source>
        <dbReference type="RuleBase" id="RU003860"/>
    </source>
</evidence>
<proteinExistence type="inferred from homology"/>
<dbReference type="InterPro" id="IPR052275">
    <property type="entry name" value="Mt_Fe-S_assembly_factor"/>
</dbReference>
<dbReference type="OMA" id="RVWNGPN"/>
<dbReference type="GeneID" id="25030137"/>
<reference evidence="3 4" key="1">
    <citation type="journal article" date="2011" name="Science">
        <title>Comparative functional genomics of the fission yeasts.</title>
        <authorList>
            <person name="Rhind N."/>
            <person name="Chen Z."/>
            <person name="Yassour M."/>
            <person name="Thompson D.A."/>
            <person name="Haas B.J."/>
            <person name="Habib N."/>
            <person name="Wapinski I."/>
            <person name="Roy S."/>
            <person name="Lin M.F."/>
            <person name="Heiman D.I."/>
            <person name="Young S.K."/>
            <person name="Furuya K."/>
            <person name="Guo Y."/>
            <person name="Pidoux A."/>
            <person name="Chen H.M."/>
            <person name="Robbertse B."/>
            <person name="Goldberg J.M."/>
            <person name="Aoki K."/>
            <person name="Bayne E.H."/>
            <person name="Berlin A.M."/>
            <person name="Desjardins C.A."/>
            <person name="Dobbs E."/>
            <person name="Dukaj L."/>
            <person name="Fan L."/>
            <person name="FitzGerald M.G."/>
            <person name="French C."/>
            <person name="Gujja S."/>
            <person name="Hansen K."/>
            <person name="Keifenheim D."/>
            <person name="Levin J.Z."/>
            <person name="Mosher R.A."/>
            <person name="Mueller C.A."/>
            <person name="Pfiffner J."/>
            <person name="Priest M."/>
            <person name="Russ C."/>
            <person name="Smialowska A."/>
            <person name="Swoboda P."/>
            <person name="Sykes S.M."/>
            <person name="Vaughn M."/>
            <person name="Vengrova S."/>
            <person name="Yoder R."/>
            <person name="Zeng Q."/>
            <person name="Allshire R."/>
            <person name="Baulcombe D."/>
            <person name="Birren B.W."/>
            <person name="Brown W."/>
            <person name="Ekwall K."/>
            <person name="Kellis M."/>
            <person name="Leatherwood J."/>
            <person name="Levin H."/>
            <person name="Margalit H."/>
            <person name="Martienssen R."/>
            <person name="Nieduszynski C.A."/>
            <person name="Spatafora J.W."/>
            <person name="Friedman N."/>
            <person name="Dalgaard J.Z."/>
            <person name="Baumann P."/>
            <person name="Niki H."/>
            <person name="Regev A."/>
            <person name="Nusbaum C."/>
        </authorList>
    </citation>
    <scope>NUCLEOTIDE SEQUENCE [LARGE SCALE GENOMIC DNA]</scope>
    <source>
        <strain evidence="4">yFS286</strain>
    </source>
</reference>
<dbReference type="RefSeq" id="XP_013019564.1">
    <property type="nucleotide sequence ID" value="XM_013164110.1"/>
</dbReference>
<dbReference type="Proteomes" id="UP000016088">
    <property type="component" value="Unassembled WGS sequence"/>
</dbReference>
<dbReference type="SUPFAM" id="SSF82657">
    <property type="entry name" value="BolA-like"/>
    <property type="match status" value="1"/>
</dbReference>
<evidence type="ECO:0000313" key="3">
    <source>
        <dbReference type="EMBL" id="EPX70934.1"/>
    </source>
</evidence>
<dbReference type="InterPro" id="IPR002634">
    <property type="entry name" value="BolA"/>
</dbReference>
<gene>
    <name evidence="3" type="ORF">SOCG_01155</name>
</gene>
<dbReference type="OrthoDB" id="203381at2759"/>
<dbReference type="PANTHER" id="PTHR46188:SF1">
    <property type="entry name" value="BOLA-LIKE PROTEIN 3"/>
    <property type="match status" value="1"/>
</dbReference>
<evidence type="ECO:0000313" key="4">
    <source>
        <dbReference type="Proteomes" id="UP000016088"/>
    </source>
</evidence>
<dbReference type="AlphaFoldDB" id="S9R9W6"/>
<accession>S9R9W6</accession>
<dbReference type="EMBL" id="KE503208">
    <property type="protein sequence ID" value="EPX70934.1"/>
    <property type="molecule type" value="Genomic_DNA"/>
</dbReference>
<dbReference type="Pfam" id="PF01722">
    <property type="entry name" value="BolA"/>
    <property type="match status" value="1"/>
</dbReference>
<dbReference type="PANTHER" id="PTHR46188">
    <property type="entry name" value="BOLA-LIKE PROTEIN 3"/>
    <property type="match status" value="1"/>
</dbReference>